<feature type="domain" description="ABC transporter" evidence="13">
    <location>
        <begin position="1211"/>
        <end position="1442"/>
    </location>
</feature>
<keyword evidence="3" id="KW-0813">Transport</keyword>
<dbReference type="PANTHER" id="PTHR24223">
    <property type="entry name" value="ATP-BINDING CASSETTE SUB-FAMILY C"/>
    <property type="match status" value="1"/>
</dbReference>
<dbReference type="PROSITE" id="PS50893">
    <property type="entry name" value="ABC_TRANSPORTER_2"/>
    <property type="match status" value="2"/>
</dbReference>
<proteinExistence type="inferred from homology"/>
<evidence type="ECO:0000256" key="7">
    <source>
        <dbReference type="ARBA" id="ARBA00022840"/>
    </source>
</evidence>
<evidence type="ECO:0000256" key="3">
    <source>
        <dbReference type="ARBA" id="ARBA00022448"/>
    </source>
</evidence>
<dbReference type="PROSITE" id="PS00211">
    <property type="entry name" value="ABC_TRANSPORTER_1"/>
    <property type="match status" value="1"/>
</dbReference>
<dbReference type="SUPFAM" id="SSF52540">
    <property type="entry name" value="P-loop containing nucleoside triphosphate hydrolases"/>
    <property type="match status" value="2"/>
</dbReference>
<feature type="transmembrane region" description="Helical" evidence="12">
    <location>
        <begin position="105"/>
        <end position="124"/>
    </location>
</feature>
<evidence type="ECO:0000256" key="10">
    <source>
        <dbReference type="ARBA" id="ARBA00023180"/>
    </source>
</evidence>
<dbReference type="GO" id="GO:0140359">
    <property type="term" value="F:ABC-type transporter activity"/>
    <property type="evidence" value="ECO:0007669"/>
    <property type="project" value="InterPro"/>
</dbReference>
<feature type="transmembrane region" description="Helical" evidence="12">
    <location>
        <begin position="491"/>
        <end position="516"/>
    </location>
</feature>
<dbReference type="CDD" id="cd18580">
    <property type="entry name" value="ABC_6TM_ABCC_D2"/>
    <property type="match status" value="1"/>
</dbReference>
<feature type="domain" description="ABC transporter" evidence="13">
    <location>
        <begin position="605"/>
        <end position="840"/>
    </location>
</feature>
<protein>
    <submittedName>
        <fullName evidence="15">ABC transporter-like protein</fullName>
    </submittedName>
</protein>
<dbReference type="OrthoDB" id="6500128at2759"/>
<organism evidence="15 16">
    <name type="scientific">Plectosphaerella plurivora</name>
    <dbReference type="NCBI Taxonomy" id="936078"/>
    <lineage>
        <taxon>Eukaryota</taxon>
        <taxon>Fungi</taxon>
        <taxon>Dikarya</taxon>
        <taxon>Ascomycota</taxon>
        <taxon>Pezizomycotina</taxon>
        <taxon>Sordariomycetes</taxon>
        <taxon>Hypocreomycetidae</taxon>
        <taxon>Glomerellales</taxon>
        <taxon>Plectosphaerellaceae</taxon>
        <taxon>Plectosphaerella</taxon>
    </lineage>
</organism>
<feature type="transmembrane region" description="Helical" evidence="12">
    <location>
        <begin position="1033"/>
        <end position="1053"/>
    </location>
</feature>
<dbReference type="SUPFAM" id="SSF90123">
    <property type="entry name" value="ABC transporter transmembrane region"/>
    <property type="match status" value="2"/>
</dbReference>
<feature type="transmembrane region" description="Helical" evidence="12">
    <location>
        <begin position="35"/>
        <end position="53"/>
    </location>
</feature>
<feature type="transmembrane region" description="Helical" evidence="12">
    <location>
        <begin position="882"/>
        <end position="915"/>
    </location>
</feature>
<dbReference type="InterPro" id="IPR050173">
    <property type="entry name" value="ABC_transporter_C-like"/>
</dbReference>
<evidence type="ECO:0000256" key="12">
    <source>
        <dbReference type="SAM" id="Phobius"/>
    </source>
</evidence>
<dbReference type="Pfam" id="PF00005">
    <property type="entry name" value="ABC_tran"/>
    <property type="match status" value="2"/>
</dbReference>
<feature type="compositionally biased region" description="Basic and acidic residues" evidence="11">
    <location>
        <begin position="841"/>
        <end position="851"/>
    </location>
</feature>
<evidence type="ECO:0000313" key="16">
    <source>
        <dbReference type="Proteomes" id="UP000770015"/>
    </source>
</evidence>
<dbReference type="FunFam" id="1.20.1560.10:FF:000055">
    <property type="entry name" value="ABC multidrug transporter (Eurofung)"/>
    <property type="match status" value="1"/>
</dbReference>
<dbReference type="Gene3D" id="3.40.50.300">
    <property type="entry name" value="P-loop containing nucleotide triphosphate hydrolases"/>
    <property type="match status" value="2"/>
</dbReference>
<accession>A0A9P8V4G9</accession>
<evidence type="ECO:0000256" key="4">
    <source>
        <dbReference type="ARBA" id="ARBA00022475"/>
    </source>
</evidence>
<evidence type="ECO:0000259" key="14">
    <source>
        <dbReference type="PROSITE" id="PS50929"/>
    </source>
</evidence>
<keyword evidence="8 12" id="KW-1133">Transmembrane helix</keyword>
<feature type="transmembrane region" description="Helical" evidence="12">
    <location>
        <begin position="1146"/>
        <end position="1166"/>
    </location>
</feature>
<comment type="caution">
    <text evidence="15">The sequence shown here is derived from an EMBL/GenBank/DDBJ whole genome shotgun (WGS) entry which is preliminary data.</text>
</comment>
<feature type="transmembrane region" description="Helical" evidence="12">
    <location>
        <begin position="384"/>
        <end position="403"/>
    </location>
</feature>
<evidence type="ECO:0000256" key="6">
    <source>
        <dbReference type="ARBA" id="ARBA00022741"/>
    </source>
</evidence>
<dbReference type="FunFam" id="3.40.50.300:FF:002145">
    <property type="entry name" value="ABC transporter (MsbA subfamily)"/>
    <property type="match status" value="1"/>
</dbReference>
<dbReference type="EMBL" id="JAGSXJ010000025">
    <property type="protein sequence ID" value="KAH6675369.1"/>
    <property type="molecule type" value="Genomic_DNA"/>
</dbReference>
<dbReference type="Proteomes" id="UP000770015">
    <property type="component" value="Unassembled WGS sequence"/>
</dbReference>
<dbReference type="InterPro" id="IPR003593">
    <property type="entry name" value="AAA+_ATPase"/>
</dbReference>
<dbReference type="InterPro" id="IPR056227">
    <property type="entry name" value="TMD0_ABC"/>
</dbReference>
<evidence type="ECO:0000256" key="2">
    <source>
        <dbReference type="ARBA" id="ARBA00009726"/>
    </source>
</evidence>
<feature type="transmembrane region" description="Helical" evidence="12">
    <location>
        <begin position="161"/>
        <end position="180"/>
    </location>
</feature>
<dbReference type="InterPro" id="IPR003439">
    <property type="entry name" value="ABC_transporter-like_ATP-bd"/>
</dbReference>
<feature type="domain" description="ABC transmembrane type-1" evidence="14">
    <location>
        <begin position="902"/>
        <end position="1174"/>
    </location>
</feature>
<comment type="similarity">
    <text evidence="2">Belongs to the ABC transporter superfamily. ABCC family. Conjugate transporter (TC 3.A.1.208) subfamily.</text>
</comment>
<evidence type="ECO:0000256" key="9">
    <source>
        <dbReference type="ARBA" id="ARBA00023136"/>
    </source>
</evidence>
<feature type="transmembrane region" description="Helical" evidence="12">
    <location>
        <begin position="73"/>
        <end position="93"/>
    </location>
</feature>
<dbReference type="GO" id="GO:0005524">
    <property type="term" value="F:ATP binding"/>
    <property type="evidence" value="ECO:0007669"/>
    <property type="project" value="UniProtKB-KW"/>
</dbReference>
<keyword evidence="7" id="KW-0067">ATP-binding</keyword>
<evidence type="ECO:0000256" key="8">
    <source>
        <dbReference type="ARBA" id="ARBA00022989"/>
    </source>
</evidence>
<dbReference type="InterPro" id="IPR044726">
    <property type="entry name" value="ABCC_6TM_D2"/>
</dbReference>
<keyword evidence="4" id="KW-1003">Cell membrane</keyword>
<keyword evidence="10" id="KW-0325">Glycoprotein</keyword>
<dbReference type="FunFam" id="1.20.1560.10:FF:000066">
    <property type="entry name" value="ABC multidrug transporter (Eurofung)"/>
    <property type="match status" value="1"/>
</dbReference>
<dbReference type="PANTHER" id="PTHR24223:SF399">
    <property type="entry name" value="ABC TRANSPORTER ATNG"/>
    <property type="match status" value="1"/>
</dbReference>
<evidence type="ECO:0000256" key="11">
    <source>
        <dbReference type="SAM" id="MobiDB-lite"/>
    </source>
</evidence>
<evidence type="ECO:0000313" key="15">
    <source>
        <dbReference type="EMBL" id="KAH6675369.1"/>
    </source>
</evidence>
<keyword evidence="9 12" id="KW-0472">Membrane</keyword>
<dbReference type="InterPro" id="IPR017871">
    <property type="entry name" value="ABC_transporter-like_CS"/>
</dbReference>
<feature type="transmembrane region" description="Helical" evidence="12">
    <location>
        <begin position="935"/>
        <end position="956"/>
    </location>
</feature>
<keyword evidence="5 12" id="KW-0812">Transmembrane</keyword>
<feature type="transmembrane region" description="Helical" evidence="12">
    <location>
        <begin position="1009"/>
        <end position="1027"/>
    </location>
</feature>
<dbReference type="InterPro" id="IPR011527">
    <property type="entry name" value="ABC1_TM_dom"/>
</dbReference>
<feature type="domain" description="ABC transmembrane type-1" evidence="14">
    <location>
        <begin position="274"/>
        <end position="555"/>
    </location>
</feature>
<comment type="subcellular location">
    <subcellularLocation>
        <location evidence="1">Cell membrane</location>
        <topology evidence="1">Multi-pass membrane protein</topology>
    </subcellularLocation>
</comment>
<sequence length="1444" mass="157683">MADASNCSHYADDAFGPKVEVCRQGFDFTLLFEQTMMSAVPSALLIIACTVYISQKHRQSIKTISESKWILKWIKMIAVTLYAATQLATIVLWTSPAANATKASIPASVLSLTGAIVMGAVTYINHDRSVRPSTILCTYLLFSGLLDVGQARTLYLRRDGSAIATVFTTGLALKVICLVTEMIEKRRLLRAPYRSYPPEALGGIVNRSVFWWLNSLLLRGYSKPLVLNDLFGLDQDLQSEKLRATFRTKWSSANHGSPMALFWTTISCAKQPLIMGTIARFVMMGFKFSQPMLIRRAVALLSEPESQSKTNTGRALIGATTLVYLGIALSNGHFAHNTYRAITMLRGGLVSLVYDSTLGLSAADANASAALTLMSTDIDRIAQGFELFGVLLAGPIEIVLGTYLLSREIGVFCIAPVSLACLFVGVCLALGKGSASSQKAWMEAVQVRVAETSTGLGNIKALRMTGLFDIFAKRLQFLRESELRISTRFRWILSITATINNMSLLTLTTVTLVVFLKADKSAILDPSLAFTSIALITLVSAPVEQLTAAIPSMAAAIGCFDRLQKYLLKSKTVAVQGTNSSTANLTLDDAKGIELTDLSTSVRPLDSQDVLSVSHGDFSFGQEGKLVLEDLSLSLAPKSQTVVIGPIGCGKSALVLALLGELHLQSGVLERKPSAHLAYCAQDAWLPNRTIRQIIVGHAEHDMVWFAEVVQACALLRDFQNLPQGADTLVGSNGVSLSGGQRQRVSLARSIYSRKPVFLLDDVLSGLDPTTDQHLGDHVFGRKGLCRKHDITVLLATHSVRHAFEADHVIAMGAGGRILAQGPPASMSSFLKGASGSQTGDAKDRQSKIDDTDQSTENGPEATADRELHTELTRQTGDVRLYAYYFASLGWVNALGVMAADAIFSFCTAFPTVWIKWWSEAQLKTPGKDMDMYMGIYGMFSLVAGVVFFLVVYLLLHSGMPRSSLSLHRNLLGAIVTAPYWFFVSTDGGQILNRFSQDMSLIDMQLPMAFVNTAFSLLIVIMQAGIIAASSKWALAMFPGLFVALYVLQKFYLRTSRQLRLLELEAKSPLYTHFTETLRGLSTIRAFDWQTESAKTNLDLLDDSQRPYYLLWSIQRWLTFVLDCNVAVIATVLIAVATQVGDISPGSLGMALVNILTFSGSLTYLIRAWVDLETSLGAIARLRDFEENTPSENLPRESSEPPEEWPATGRIELRNLSVAYKAGDSRVLKGLNVSIQHGEKVAICGRTGSGKSSFVLALLKLAEVEDGDIIVDGLSTLDMPRDIIRRRMTVMPQEALILPGSVRSGVDPWSENTDETIISALNEVALWDLISSQGGLDMITEDLALSRGQRQLFGLARAILGRSKIIILDEATSNTDPATQATMIEVLGRASADKTLLVVTHHIHSTTSFDKVLVLDHGNLAEWGTPEELRRDSVIFKELWESEQ</sequence>
<dbReference type="Gene3D" id="1.20.1560.10">
    <property type="entry name" value="ABC transporter type 1, transmembrane domain"/>
    <property type="match status" value="2"/>
</dbReference>
<feature type="transmembrane region" description="Helical" evidence="12">
    <location>
        <begin position="136"/>
        <end position="155"/>
    </location>
</feature>
<keyword evidence="16" id="KW-1185">Reference proteome</keyword>
<gene>
    <name evidence="15" type="ORF">F5X68DRAFT_40543</name>
</gene>
<keyword evidence="6" id="KW-0547">Nucleotide-binding</keyword>
<evidence type="ECO:0000256" key="1">
    <source>
        <dbReference type="ARBA" id="ARBA00004651"/>
    </source>
</evidence>
<dbReference type="Pfam" id="PF24357">
    <property type="entry name" value="TMD0_ABC"/>
    <property type="match status" value="1"/>
</dbReference>
<dbReference type="GO" id="GO:0016887">
    <property type="term" value="F:ATP hydrolysis activity"/>
    <property type="evidence" value="ECO:0007669"/>
    <property type="project" value="InterPro"/>
</dbReference>
<dbReference type="InterPro" id="IPR036640">
    <property type="entry name" value="ABC1_TM_sf"/>
</dbReference>
<dbReference type="PROSITE" id="PS50929">
    <property type="entry name" value="ABC_TM1F"/>
    <property type="match status" value="2"/>
</dbReference>
<name>A0A9P8V4G9_9PEZI</name>
<evidence type="ECO:0000256" key="5">
    <source>
        <dbReference type="ARBA" id="ARBA00022692"/>
    </source>
</evidence>
<dbReference type="InterPro" id="IPR027417">
    <property type="entry name" value="P-loop_NTPase"/>
</dbReference>
<feature type="transmembrane region" description="Helical" evidence="12">
    <location>
        <begin position="1117"/>
        <end position="1140"/>
    </location>
</feature>
<dbReference type="GO" id="GO:0005886">
    <property type="term" value="C:plasma membrane"/>
    <property type="evidence" value="ECO:0007669"/>
    <property type="project" value="UniProtKB-SubCell"/>
</dbReference>
<dbReference type="Pfam" id="PF00664">
    <property type="entry name" value="ABC_membrane"/>
    <property type="match status" value="1"/>
</dbReference>
<evidence type="ECO:0000259" key="13">
    <source>
        <dbReference type="PROSITE" id="PS50893"/>
    </source>
</evidence>
<dbReference type="SMART" id="SM00382">
    <property type="entry name" value="AAA"/>
    <property type="match status" value="2"/>
</dbReference>
<feature type="transmembrane region" description="Helical" evidence="12">
    <location>
        <begin position="409"/>
        <end position="431"/>
    </location>
</feature>
<feature type="region of interest" description="Disordered" evidence="11">
    <location>
        <begin position="830"/>
        <end position="866"/>
    </location>
</feature>
<reference evidence="15" key="1">
    <citation type="journal article" date="2021" name="Nat. Commun.">
        <title>Genetic determinants of endophytism in the Arabidopsis root mycobiome.</title>
        <authorList>
            <person name="Mesny F."/>
            <person name="Miyauchi S."/>
            <person name="Thiergart T."/>
            <person name="Pickel B."/>
            <person name="Atanasova L."/>
            <person name="Karlsson M."/>
            <person name="Huettel B."/>
            <person name="Barry K.W."/>
            <person name="Haridas S."/>
            <person name="Chen C."/>
            <person name="Bauer D."/>
            <person name="Andreopoulos W."/>
            <person name="Pangilinan J."/>
            <person name="LaButti K."/>
            <person name="Riley R."/>
            <person name="Lipzen A."/>
            <person name="Clum A."/>
            <person name="Drula E."/>
            <person name="Henrissat B."/>
            <person name="Kohler A."/>
            <person name="Grigoriev I.V."/>
            <person name="Martin F.M."/>
            <person name="Hacquard S."/>
        </authorList>
    </citation>
    <scope>NUCLEOTIDE SEQUENCE</scope>
    <source>
        <strain evidence="15">MPI-SDFR-AT-0117</strain>
    </source>
</reference>